<evidence type="ECO:0000256" key="4">
    <source>
        <dbReference type="ARBA" id="ARBA00022692"/>
    </source>
</evidence>
<keyword evidence="4 9" id="KW-0812">Transmembrane</keyword>
<keyword evidence="6 9" id="KW-1133">Transmembrane helix</keyword>
<evidence type="ECO:0000259" key="10">
    <source>
        <dbReference type="PROSITE" id="PS50035"/>
    </source>
</evidence>
<dbReference type="RefSeq" id="WP_062442523.1">
    <property type="nucleotide sequence ID" value="NZ_BMCJ01000002.1"/>
</dbReference>
<feature type="domain" description="PLD phosphodiesterase" evidence="10">
    <location>
        <begin position="309"/>
        <end position="336"/>
    </location>
</feature>
<keyword evidence="2" id="KW-1003">Cell membrane</keyword>
<dbReference type="NCBIfam" id="TIGR04265">
    <property type="entry name" value="bac_cardiolipin"/>
    <property type="match status" value="1"/>
</dbReference>
<comment type="subcellular location">
    <subcellularLocation>
        <location evidence="1">Cell membrane</location>
    </subcellularLocation>
</comment>
<dbReference type="EC" id="2.7.8.-" evidence="8"/>
<dbReference type="Gene3D" id="3.30.870.10">
    <property type="entry name" value="Endonuclease Chain A"/>
    <property type="match status" value="2"/>
</dbReference>
<keyword evidence="7 9" id="KW-0472">Membrane</keyword>
<dbReference type="PIRSF" id="PIRSF000850">
    <property type="entry name" value="Phospholipase_D_PSS"/>
    <property type="match status" value="1"/>
</dbReference>
<dbReference type="CDD" id="cd09112">
    <property type="entry name" value="PLDc_CLS_2"/>
    <property type="match status" value="1"/>
</dbReference>
<evidence type="ECO:0000313" key="11">
    <source>
        <dbReference type="EMBL" id="GGC86309.1"/>
    </source>
</evidence>
<proteinExistence type="predicted"/>
<dbReference type="SUPFAM" id="SSF56024">
    <property type="entry name" value="Phospholipase D/nuclease"/>
    <property type="match status" value="2"/>
</dbReference>
<evidence type="ECO:0000256" key="7">
    <source>
        <dbReference type="ARBA" id="ARBA00023136"/>
    </source>
</evidence>
<dbReference type="PANTHER" id="PTHR21248">
    <property type="entry name" value="CARDIOLIPIN SYNTHASE"/>
    <property type="match status" value="1"/>
</dbReference>
<feature type="domain" description="PLD phosphodiesterase" evidence="10">
    <location>
        <begin position="141"/>
        <end position="168"/>
    </location>
</feature>
<keyword evidence="3" id="KW-0808">Transferase</keyword>
<organism evidence="11 12">
    <name type="scientific">Thalassobacillus devorans</name>
    <dbReference type="NCBI Taxonomy" id="279813"/>
    <lineage>
        <taxon>Bacteria</taxon>
        <taxon>Bacillati</taxon>
        <taxon>Bacillota</taxon>
        <taxon>Bacilli</taxon>
        <taxon>Bacillales</taxon>
        <taxon>Bacillaceae</taxon>
        <taxon>Thalassobacillus</taxon>
    </lineage>
</organism>
<comment type="caution">
    <text evidence="11">The sequence shown here is derived from an EMBL/GenBank/DDBJ whole genome shotgun (WGS) entry which is preliminary data.</text>
</comment>
<dbReference type="EMBL" id="BMCJ01000002">
    <property type="protein sequence ID" value="GGC86309.1"/>
    <property type="molecule type" value="Genomic_DNA"/>
</dbReference>
<gene>
    <name evidence="11" type="primary">cls</name>
    <name evidence="11" type="ORF">GCM10007216_16300</name>
</gene>
<protein>
    <recommendedName>
        <fullName evidence="8">Cardiolipin synthase</fullName>
        <ecNumber evidence="8">2.7.8.-</ecNumber>
    </recommendedName>
</protein>
<dbReference type="CDD" id="cd09110">
    <property type="entry name" value="PLDc_CLS_1"/>
    <property type="match status" value="1"/>
</dbReference>
<dbReference type="InterPro" id="IPR001736">
    <property type="entry name" value="PLipase_D/transphosphatidylase"/>
</dbReference>
<evidence type="ECO:0000256" key="2">
    <source>
        <dbReference type="ARBA" id="ARBA00022475"/>
    </source>
</evidence>
<evidence type="ECO:0000256" key="5">
    <source>
        <dbReference type="ARBA" id="ARBA00022737"/>
    </source>
</evidence>
<sequence>MTILLWFLVIILIVILLVILDFKAGKKNHKKNLRKLTFPETTGSYRFFQSGNRLFEAMFTDIKNAEAHIDILFFIIKKDETSQRFFQLLQQKAEEGVTVRLMVDRLGGFRIDKSLQTQLENSGIQFIFAAKPEFPFFIYKLNRRNHRKIVVIDGKIAYAGGYNIADEYVSKDAEMGDWRDYHLRFTGEIVEQLHAVFLDDWFLNTNEKLFPAENKEKGNHALQLLPTEYGELEEVLVKKFSEAKEEILLGSPYFIPPRRVMDTLIQAVKRGITVKLLCPLKSDHPFVKEGGIPFYEELYQAGGDVRFYDAGFYHTKVFIVDGNFCDIGTSNLDIRSFYLNKEINVFFYDKDFIEEMRQRFMKDFDIGLSFDENWLAKRSIGTKINIKIARLLRPIL</sequence>
<reference evidence="12" key="1">
    <citation type="journal article" date="2019" name="Int. J. Syst. Evol. Microbiol.">
        <title>The Global Catalogue of Microorganisms (GCM) 10K type strain sequencing project: providing services to taxonomists for standard genome sequencing and annotation.</title>
        <authorList>
            <consortium name="The Broad Institute Genomics Platform"/>
            <consortium name="The Broad Institute Genome Sequencing Center for Infectious Disease"/>
            <person name="Wu L."/>
            <person name="Ma J."/>
        </authorList>
    </citation>
    <scope>NUCLEOTIDE SEQUENCE [LARGE SCALE GENOMIC DNA]</scope>
    <source>
        <strain evidence="12">CCM 7282</strain>
    </source>
</reference>
<accession>A0ABQ1NWL5</accession>
<dbReference type="Proteomes" id="UP000619534">
    <property type="component" value="Unassembled WGS sequence"/>
</dbReference>
<dbReference type="InterPro" id="IPR022924">
    <property type="entry name" value="Cardiolipin_synthase"/>
</dbReference>
<dbReference type="PANTHER" id="PTHR21248:SF7">
    <property type="entry name" value="MINOR CARDIOLIPIN SYNTHASE CLSB"/>
    <property type="match status" value="1"/>
</dbReference>
<evidence type="ECO:0000313" key="12">
    <source>
        <dbReference type="Proteomes" id="UP000619534"/>
    </source>
</evidence>
<evidence type="ECO:0000256" key="6">
    <source>
        <dbReference type="ARBA" id="ARBA00022989"/>
    </source>
</evidence>
<keyword evidence="5" id="KW-0677">Repeat</keyword>
<dbReference type="PROSITE" id="PS50035">
    <property type="entry name" value="PLD"/>
    <property type="match status" value="2"/>
</dbReference>
<dbReference type="SMART" id="SM00155">
    <property type="entry name" value="PLDc"/>
    <property type="match status" value="2"/>
</dbReference>
<evidence type="ECO:0000256" key="9">
    <source>
        <dbReference type="SAM" id="Phobius"/>
    </source>
</evidence>
<evidence type="ECO:0000256" key="8">
    <source>
        <dbReference type="NCBIfam" id="TIGR04265"/>
    </source>
</evidence>
<feature type="transmembrane region" description="Helical" evidence="9">
    <location>
        <begin position="6"/>
        <end position="25"/>
    </location>
</feature>
<evidence type="ECO:0000256" key="1">
    <source>
        <dbReference type="ARBA" id="ARBA00004236"/>
    </source>
</evidence>
<evidence type="ECO:0000256" key="3">
    <source>
        <dbReference type="ARBA" id="ARBA00022679"/>
    </source>
</evidence>
<dbReference type="InterPro" id="IPR025202">
    <property type="entry name" value="PLD-like_dom"/>
</dbReference>
<dbReference type="Pfam" id="PF13091">
    <property type="entry name" value="PLDc_2"/>
    <property type="match status" value="2"/>
</dbReference>
<name>A0ABQ1NWL5_9BACI</name>
<keyword evidence="12" id="KW-1185">Reference proteome</keyword>